<dbReference type="AlphaFoldDB" id="A7NM45"/>
<comment type="subunit">
    <text evidence="9">Homodimer.</text>
</comment>
<evidence type="ECO:0000313" key="12">
    <source>
        <dbReference type="Proteomes" id="UP000000263"/>
    </source>
</evidence>
<keyword evidence="4 9" id="KW-0812">Transmembrane</keyword>
<evidence type="ECO:0000259" key="10">
    <source>
        <dbReference type="PROSITE" id="PS51371"/>
    </source>
</evidence>
<feature type="transmembrane region" description="Helical" evidence="9">
    <location>
        <begin position="390"/>
        <end position="413"/>
    </location>
</feature>
<dbReference type="KEGG" id="rca:Rcas_2520"/>
<dbReference type="CDD" id="cd04606">
    <property type="entry name" value="CBS_pair_Mg_transporter"/>
    <property type="match status" value="1"/>
</dbReference>
<evidence type="ECO:0000256" key="2">
    <source>
        <dbReference type="ARBA" id="ARBA00009749"/>
    </source>
</evidence>
<dbReference type="GO" id="GO:0015095">
    <property type="term" value="F:magnesium ion transmembrane transporter activity"/>
    <property type="evidence" value="ECO:0007669"/>
    <property type="project" value="UniProtKB-UniRule"/>
</dbReference>
<dbReference type="EMBL" id="CP000804">
    <property type="protein sequence ID" value="ABU58600.1"/>
    <property type="molecule type" value="Genomic_DNA"/>
</dbReference>
<feature type="transmembrane region" description="Helical" evidence="9">
    <location>
        <begin position="322"/>
        <end position="343"/>
    </location>
</feature>
<feature type="domain" description="CBS" evidence="10">
    <location>
        <begin position="204"/>
        <end position="262"/>
    </location>
</feature>
<dbReference type="SUPFAM" id="SSF161093">
    <property type="entry name" value="MgtE membrane domain-like"/>
    <property type="match status" value="1"/>
</dbReference>
<reference evidence="11 12" key="1">
    <citation type="submission" date="2007-08" db="EMBL/GenBank/DDBJ databases">
        <title>Complete sequence of Roseiflexus castenholzii DSM 13941.</title>
        <authorList>
            <consortium name="US DOE Joint Genome Institute"/>
            <person name="Copeland A."/>
            <person name="Lucas S."/>
            <person name="Lapidus A."/>
            <person name="Barry K."/>
            <person name="Glavina del Rio T."/>
            <person name="Dalin E."/>
            <person name="Tice H."/>
            <person name="Pitluck S."/>
            <person name="Thompson L.S."/>
            <person name="Brettin T."/>
            <person name="Bruce D."/>
            <person name="Detter J.C."/>
            <person name="Han C."/>
            <person name="Tapia R."/>
            <person name="Schmutz J."/>
            <person name="Larimer F."/>
            <person name="Land M."/>
            <person name="Hauser L."/>
            <person name="Kyrpides N."/>
            <person name="Mikhailova N."/>
            <person name="Bryant D.A."/>
            <person name="Hanada S."/>
            <person name="Tsukatani Y."/>
            <person name="Richardson P."/>
        </authorList>
    </citation>
    <scope>NUCLEOTIDE SEQUENCE [LARGE SCALE GENOMIC DNA]</scope>
    <source>
        <strain evidence="12">DSM 13941 / HLO8</strain>
    </source>
</reference>
<evidence type="ECO:0000256" key="5">
    <source>
        <dbReference type="ARBA" id="ARBA00022842"/>
    </source>
</evidence>
<accession>A7NM45</accession>
<evidence type="ECO:0000256" key="1">
    <source>
        <dbReference type="ARBA" id="ARBA00004141"/>
    </source>
</evidence>
<evidence type="ECO:0000256" key="3">
    <source>
        <dbReference type="ARBA" id="ARBA00022448"/>
    </source>
</evidence>
<dbReference type="RefSeq" id="WP_012121024.1">
    <property type="nucleotide sequence ID" value="NC_009767.1"/>
</dbReference>
<dbReference type="SUPFAM" id="SSF54631">
    <property type="entry name" value="CBS-domain pair"/>
    <property type="match status" value="1"/>
</dbReference>
<dbReference type="PANTHER" id="PTHR43773">
    <property type="entry name" value="MAGNESIUM TRANSPORTER MGTE"/>
    <property type="match status" value="1"/>
</dbReference>
<dbReference type="InterPro" id="IPR038076">
    <property type="entry name" value="MgtE_N_sf"/>
</dbReference>
<dbReference type="Gene3D" id="3.10.580.10">
    <property type="entry name" value="CBS-domain"/>
    <property type="match status" value="1"/>
</dbReference>
<dbReference type="eggNOG" id="COG2239">
    <property type="taxonomic scope" value="Bacteria"/>
</dbReference>
<evidence type="ECO:0000256" key="6">
    <source>
        <dbReference type="ARBA" id="ARBA00022989"/>
    </source>
</evidence>
<dbReference type="InterPro" id="IPR046342">
    <property type="entry name" value="CBS_dom_sf"/>
</dbReference>
<evidence type="ECO:0000256" key="8">
    <source>
        <dbReference type="PROSITE-ProRule" id="PRU00703"/>
    </source>
</evidence>
<dbReference type="SMART" id="SM00924">
    <property type="entry name" value="MgtE_N"/>
    <property type="match status" value="1"/>
</dbReference>
<dbReference type="GO" id="GO:0005886">
    <property type="term" value="C:plasma membrane"/>
    <property type="evidence" value="ECO:0007669"/>
    <property type="project" value="UniProtKB-SubCell"/>
</dbReference>
<dbReference type="STRING" id="383372.Rcas_2520"/>
<dbReference type="InterPro" id="IPR000644">
    <property type="entry name" value="CBS_dom"/>
</dbReference>
<dbReference type="InterPro" id="IPR006668">
    <property type="entry name" value="Mg_transptr_MgtE_intracell_dom"/>
</dbReference>
<dbReference type="Pfam" id="PF01769">
    <property type="entry name" value="MgtE"/>
    <property type="match status" value="1"/>
</dbReference>
<organism evidence="11 12">
    <name type="scientific">Roseiflexus castenholzii (strain DSM 13941 / HLO8)</name>
    <dbReference type="NCBI Taxonomy" id="383372"/>
    <lineage>
        <taxon>Bacteria</taxon>
        <taxon>Bacillati</taxon>
        <taxon>Chloroflexota</taxon>
        <taxon>Chloroflexia</taxon>
        <taxon>Chloroflexales</taxon>
        <taxon>Roseiflexineae</taxon>
        <taxon>Roseiflexaceae</taxon>
        <taxon>Roseiflexus</taxon>
    </lineage>
</organism>
<keyword evidence="6 9" id="KW-1133">Transmembrane helix</keyword>
<evidence type="ECO:0000256" key="9">
    <source>
        <dbReference type="RuleBase" id="RU362011"/>
    </source>
</evidence>
<protein>
    <recommendedName>
        <fullName evidence="9">Magnesium transporter MgtE</fullName>
    </recommendedName>
</protein>
<comment type="subcellular location">
    <subcellularLocation>
        <location evidence="9">Cell membrane</location>
        <topology evidence="9">Multi-pass membrane protein</topology>
    </subcellularLocation>
    <subcellularLocation>
        <location evidence="1">Membrane</location>
        <topology evidence="1">Multi-pass membrane protein</topology>
    </subcellularLocation>
</comment>
<dbReference type="Gene3D" id="1.25.60.10">
    <property type="entry name" value="MgtE N-terminal domain-like"/>
    <property type="match status" value="1"/>
</dbReference>
<sequence length="454" mass="49739">MTAPLDLDLLEQQVRAALETEDITTLRELVARIYPPDLADIIERLDDEDQQRVFSLLELSQAADVLDEASIDTARELIGQMPVEQAADILEELDSDDAAAILTEDVPERQNELLAAMAPEEAADVRELLRYPPQSAGRLLNDRFVALRESDTVADAMERLRNIVHDAAVIVYLYVLDQHDRLIGTVSLRRLLVDSPNRPIIELMRPSPLAVQPETDQEEVARMVARYDLAALPVVDGEGRMLGVVTVDDVMDVLLEEGTEDVLKFGAVAQGQADETYFTTPIVASVRRRIVWLLFLFVAGSITANVLRLFETELEQVVALSFFIPLLIGTGGNTGAQTVSTLIRAMALNEVRLRDVWRVLVRELLVGIILGVLLAIIAFGRAFLEVPMASLAITVALSVMAICIWANIIGAMVPMAARRVGIDPALISAPLITTLVDASGLAIYLLIAKLLLGL</sequence>
<dbReference type="NCBIfam" id="TIGR00400">
    <property type="entry name" value="mgtE"/>
    <property type="match status" value="1"/>
</dbReference>
<dbReference type="OrthoDB" id="9790355at2"/>
<dbReference type="GO" id="GO:0046872">
    <property type="term" value="F:metal ion binding"/>
    <property type="evidence" value="ECO:0007669"/>
    <property type="project" value="UniProtKB-KW"/>
</dbReference>
<comment type="similarity">
    <text evidence="2 9">Belongs to the SLC41A transporter family.</text>
</comment>
<evidence type="ECO:0000256" key="4">
    <source>
        <dbReference type="ARBA" id="ARBA00022692"/>
    </source>
</evidence>
<dbReference type="SUPFAM" id="SSF158791">
    <property type="entry name" value="MgtE N-terminal domain-like"/>
    <property type="match status" value="1"/>
</dbReference>
<dbReference type="Proteomes" id="UP000000263">
    <property type="component" value="Chromosome"/>
</dbReference>
<feature type="transmembrane region" description="Helical" evidence="9">
    <location>
        <begin position="290"/>
        <end position="310"/>
    </location>
</feature>
<dbReference type="Pfam" id="PF03448">
    <property type="entry name" value="MgtE_N"/>
    <property type="match status" value="1"/>
</dbReference>
<proteinExistence type="inferred from homology"/>
<dbReference type="PANTHER" id="PTHR43773:SF1">
    <property type="entry name" value="MAGNESIUM TRANSPORTER MGTE"/>
    <property type="match status" value="1"/>
</dbReference>
<dbReference type="PROSITE" id="PS51371">
    <property type="entry name" value="CBS"/>
    <property type="match status" value="1"/>
</dbReference>
<keyword evidence="5 9" id="KW-0460">Magnesium</keyword>
<comment type="function">
    <text evidence="9">Acts as a magnesium transporter.</text>
</comment>
<dbReference type="InterPro" id="IPR006669">
    <property type="entry name" value="MgtE_transporter"/>
</dbReference>
<name>A7NM45_ROSCS</name>
<dbReference type="Gene3D" id="1.10.357.20">
    <property type="entry name" value="SLC41 divalent cation transporters, integral membrane domain"/>
    <property type="match status" value="1"/>
</dbReference>
<dbReference type="HOGENOM" id="CLU_037408_2_2_0"/>
<keyword evidence="3 9" id="KW-0813">Transport</keyword>
<dbReference type="Pfam" id="PF00571">
    <property type="entry name" value="CBS"/>
    <property type="match status" value="2"/>
</dbReference>
<gene>
    <name evidence="11" type="ordered locus">Rcas_2520</name>
</gene>
<keyword evidence="8" id="KW-0129">CBS domain</keyword>
<evidence type="ECO:0000313" key="11">
    <source>
        <dbReference type="EMBL" id="ABU58600.1"/>
    </source>
</evidence>
<keyword evidence="7 9" id="KW-0472">Membrane</keyword>
<evidence type="ECO:0000256" key="7">
    <source>
        <dbReference type="ARBA" id="ARBA00023136"/>
    </source>
</evidence>
<feature type="transmembrane region" description="Helical" evidence="9">
    <location>
        <begin position="425"/>
        <end position="447"/>
    </location>
</feature>
<feature type="transmembrane region" description="Helical" evidence="9">
    <location>
        <begin position="364"/>
        <end position="384"/>
    </location>
</feature>
<keyword evidence="9" id="KW-1003">Cell membrane</keyword>
<dbReference type="SMART" id="SM00116">
    <property type="entry name" value="CBS"/>
    <property type="match status" value="2"/>
</dbReference>
<keyword evidence="12" id="KW-1185">Reference proteome</keyword>
<dbReference type="InterPro" id="IPR036739">
    <property type="entry name" value="SLC41_membr_dom_sf"/>
</dbReference>
<dbReference type="InterPro" id="IPR006667">
    <property type="entry name" value="SLC41_membr_dom"/>
</dbReference>
<keyword evidence="9" id="KW-0479">Metal-binding</keyword>